<dbReference type="PROSITE" id="PS50017">
    <property type="entry name" value="DEATH_DOMAIN"/>
    <property type="match status" value="1"/>
</dbReference>
<dbReference type="SUPFAM" id="SSF47986">
    <property type="entry name" value="DEATH domain"/>
    <property type="match status" value="1"/>
</dbReference>
<dbReference type="RefSeq" id="XP_005093293.1">
    <property type="nucleotide sequence ID" value="XM_005093236.3"/>
</dbReference>
<dbReference type="InterPro" id="IPR000488">
    <property type="entry name" value="Death_dom"/>
</dbReference>
<dbReference type="Proteomes" id="UP000694888">
    <property type="component" value="Unplaced"/>
</dbReference>
<dbReference type="Pfam" id="PF00531">
    <property type="entry name" value="Death"/>
    <property type="match status" value="1"/>
</dbReference>
<proteinExistence type="predicted"/>
<feature type="region of interest" description="Disordered" evidence="1">
    <location>
        <begin position="40"/>
        <end position="86"/>
    </location>
</feature>
<accession>A0ABM0JGP9</accession>
<dbReference type="RefSeq" id="XP_005093291.1">
    <property type="nucleotide sequence ID" value="XM_005093234.3"/>
</dbReference>
<evidence type="ECO:0000313" key="4">
    <source>
        <dbReference type="RefSeq" id="XP_005093291.1"/>
    </source>
</evidence>
<evidence type="ECO:0000313" key="6">
    <source>
        <dbReference type="RefSeq" id="XP_005093293.1"/>
    </source>
</evidence>
<gene>
    <name evidence="4 5 6 7" type="primary">LOC101852390</name>
</gene>
<dbReference type="RefSeq" id="XP_005093292.1">
    <property type="nucleotide sequence ID" value="XM_005093235.3"/>
</dbReference>
<dbReference type="CDD" id="cd01670">
    <property type="entry name" value="Death"/>
    <property type="match status" value="1"/>
</dbReference>
<reference evidence="4 5" key="1">
    <citation type="submission" date="2025-05" db="UniProtKB">
        <authorList>
            <consortium name="RefSeq"/>
        </authorList>
    </citation>
    <scope>IDENTIFICATION</scope>
</reference>
<evidence type="ECO:0000313" key="3">
    <source>
        <dbReference type="Proteomes" id="UP000694888"/>
    </source>
</evidence>
<sequence length="159" mass="18418">MAHGRWPYPNDISPDASPMSSQDLEDKNYVVIQHATNVVQGNLTVIHGEPRSQQKQRPRRERKPKKPITESTKPLNQDQKEGISKRVGDDWKRLGRRLGFDNALLEQWELEKKPDYTELNYHIITNWEQEKDREATCATLAEILYKKLGRGDLADLLAD</sequence>
<feature type="compositionally biased region" description="Basic residues" evidence="1">
    <location>
        <begin position="54"/>
        <end position="66"/>
    </location>
</feature>
<feature type="domain" description="Death" evidence="2">
    <location>
        <begin position="83"/>
        <end position="146"/>
    </location>
</feature>
<feature type="region of interest" description="Disordered" evidence="1">
    <location>
        <begin position="1"/>
        <end position="25"/>
    </location>
</feature>
<evidence type="ECO:0000256" key="1">
    <source>
        <dbReference type="SAM" id="MobiDB-lite"/>
    </source>
</evidence>
<dbReference type="RefSeq" id="XP_005093294.1">
    <property type="nucleotide sequence ID" value="XM_005093237.3"/>
</dbReference>
<organism evidence="3 7">
    <name type="scientific">Aplysia californica</name>
    <name type="common">California sea hare</name>
    <dbReference type="NCBI Taxonomy" id="6500"/>
    <lineage>
        <taxon>Eukaryota</taxon>
        <taxon>Metazoa</taxon>
        <taxon>Spiralia</taxon>
        <taxon>Lophotrochozoa</taxon>
        <taxon>Mollusca</taxon>
        <taxon>Gastropoda</taxon>
        <taxon>Heterobranchia</taxon>
        <taxon>Euthyneura</taxon>
        <taxon>Tectipleura</taxon>
        <taxon>Aplysiida</taxon>
        <taxon>Aplysioidea</taxon>
        <taxon>Aplysiidae</taxon>
        <taxon>Aplysia</taxon>
    </lineage>
</organism>
<dbReference type="GeneID" id="101852390"/>
<protein>
    <submittedName>
        <fullName evidence="4 5">Uncharacterized protein LOC101852390</fullName>
    </submittedName>
</protein>
<keyword evidence="3" id="KW-1185">Reference proteome</keyword>
<evidence type="ECO:0000313" key="7">
    <source>
        <dbReference type="RefSeq" id="XP_005093294.1"/>
    </source>
</evidence>
<name>A0ABM0JGP9_APLCA</name>
<dbReference type="Gene3D" id="1.10.533.10">
    <property type="entry name" value="Death Domain, Fas"/>
    <property type="match status" value="1"/>
</dbReference>
<dbReference type="InterPro" id="IPR011029">
    <property type="entry name" value="DEATH-like_dom_sf"/>
</dbReference>
<evidence type="ECO:0000259" key="2">
    <source>
        <dbReference type="PROSITE" id="PS50017"/>
    </source>
</evidence>
<evidence type="ECO:0000313" key="5">
    <source>
        <dbReference type="RefSeq" id="XP_005093292.1"/>
    </source>
</evidence>